<dbReference type="PANTHER" id="PTHR33875">
    <property type="entry name" value="OS09G0542200 PROTEIN"/>
    <property type="match status" value="1"/>
</dbReference>
<reference evidence="2" key="3">
    <citation type="journal article" date="2010" name="Genome Res.">
        <title>Population genomic sequencing of Coccidioides fungi reveals recent hybridization and transposon control.</title>
        <authorList>
            <person name="Neafsey D.E."/>
            <person name="Barker B.M."/>
            <person name="Sharpton T.J."/>
            <person name="Stajich J.E."/>
            <person name="Park D.J."/>
            <person name="Whiston E."/>
            <person name="Hung C.-Y."/>
            <person name="McMahan C."/>
            <person name="White J."/>
            <person name="Sykes S."/>
            <person name="Heiman D."/>
            <person name="Young S."/>
            <person name="Zeng Q."/>
            <person name="Abouelleil A."/>
            <person name="Aftuck L."/>
            <person name="Bessette D."/>
            <person name="Brown A."/>
            <person name="FitzGerald M."/>
            <person name="Lui A."/>
            <person name="Macdonald J.P."/>
            <person name="Priest M."/>
            <person name="Orbach M.J."/>
            <person name="Galgiani J.N."/>
            <person name="Kirkland T.N."/>
            <person name="Cole G.T."/>
            <person name="Birren B.W."/>
            <person name="Henn M.R."/>
            <person name="Taylor J.W."/>
            <person name="Rounsley S.D."/>
        </authorList>
    </citation>
    <scope>NUCLEOTIDE SEQUENCE [LARGE SCALE GENOMIC DNA]</scope>
    <source>
        <strain evidence="2">RMSCC 3488</strain>
    </source>
</reference>
<dbReference type="PANTHER" id="PTHR33875:SF2">
    <property type="entry name" value="ACR183CP"/>
    <property type="match status" value="1"/>
</dbReference>
<gene>
    <name evidence="1" type="ORF">CPAG_00589</name>
</gene>
<dbReference type="SUPFAM" id="SSF52833">
    <property type="entry name" value="Thioredoxin-like"/>
    <property type="match status" value="1"/>
</dbReference>
<sequence length="209" mass="24116">MSFPPKYAGLKLFSSGITEQRHTLEIYLDYVCPYSAKFFDTFYNSVIPIIRKKYRSYLQVIFRPQVQPWHPSSTLTQEAALVVLKLEPSKFWDFSEALFKAQKEYFDANVVNETRNHTYKRLAALASKVTGLDEGEVYWLLKISDRPGPDGSLNTGNEVTNDIKFLTKSNRVVGAHVTPTVFFDGIEERSIDSKFTPQQWEEWLEKSVV</sequence>
<organism evidence="1 2">
    <name type="scientific">Coccidioides posadasii RMSCC 3488</name>
    <dbReference type="NCBI Taxonomy" id="454284"/>
    <lineage>
        <taxon>Eukaryota</taxon>
        <taxon>Fungi</taxon>
        <taxon>Dikarya</taxon>
        <taxon>Ascomycota</taxon>
        <taxon>Pezizomycotina</taxon>
        <taxon>Eurotiomycetes</taxon>
        <taxon>Eurotiomycetidae</taxon>
        <taxon>Onygenales</taxon>
        <taxon>Onygenaceae</taxon>
        <taxon>Coccidioides</taxon>
    </lineage>
</organism>
<evidence type="ECO:0000313" key="1">
    <source>
        <dbReference type="EMBL" id="KMM64237.1"/>
    </source>
</evidence>
<dbReference type="VEuPathDB" id="FungiDB:CPAG_00589"/>
<dbReference type="EMBL" id="DS268109">
    <property type="protein sequence ID" value="KMM64237.1"/>
    <property type="molecule type" value="Genomic_DNA"/>
</dbReference>
<proteinExistence type="predicted"/>
<reference evidence="1 2" key="1">
    <citation type="submission" date="2007-06" db="EMBL/GenBank/DDBJ databases">
        <title>The Genome Sequence of Coccidioides posadasii RMSCC_3488.</title>
        <authorList>
            <consortium name="Coccidioides Genome Resources Consortium"/>
            <consortium name="The Broad Institute Genome Sequencing Platform"/>
            <person name="Henn M.R."/>
            <person name="Sykes S."/>
            <person name="Young S."/>
            <person name="Jaffe D."/>
            <person name="Berlin A."/>
            <person name="Alvarez P."/>
            <person name="Butler J."/>
            <person name="Gnerre S."/>
            <person name="Grabherr M."/>
            <person name="Mauceli E."/>
            <person name="Brockman W."/>
            <person name="Kodira C."/>
            <person name="Alvarado L."/>
            <person name="Zeng Q."/>
            <person name="Crawford M."/>
            <person name="Antoine C."/>
            <person name="Devon K."/>
            <person name="Galgiani J."/>
            <person name="Orsborn K."/>
            <person name="Lewis M.L."/>
            <person name="Nusbaum C."/>
            <person name="Galagan J."/>
            <person name="Birren B."/>
        </authorList>
    </citation>
    <scope>NUCLEOTIDE SEQUENCE [LARGE SCALE GENOMIC DNA]</scope>
    <source>
        <strain evidence="1 2">RMSCC 3488</strain>
    </source>
</reference>
<evidence type="ECO:0000313" key="2">
    <source>
        <dbReference type="Proteomes" id="UP000054567"/>
    </source>
</evidence>
<dbReference type="CDD" id="cd02972">
    <property type="entry name" value="DsbA_family"/>
    <property type="match status" value="1"/>
</dbReference>
<dbReference type="Proteomes" id="UP000054567">
    <property type="component" value="Unassembled WGS sequence"/>
</dbReference>
<name>A0A0J6HZ32_COCPO</name>
<dbReference type="AlphaFoldDB" id="A0A0J6HZ32"/>
<dbReference type="InterPro" id="IPR036249">
    <property type="entry name" value="Thioredoxin-like_sf"/>
</dbReference>
<reference evidence="2" key="2">
    <citation type="journal article" date="2009" name="Genome Res.">
        <title>Comparative genomic analyses of the human fungal pathogens Coccidioides and their relatives.</title>
        <authorList>
            <person name="Sharpton T.J."/>
            <person name="Stajich J.E."/>
            <person name="Rounsley S.D."/>
            <person name="Gardner M.J."/>
            <person name="Wortman J.R."/>
            <person name="Jordar V.S."/>
            <person name="Maiti R."/>
            <person name="Kodira C.D."/>
            <person name="Neafsey D.E."/>
            <person name="Zeng Q."/>
            <person name="Hung C.-Y."/>
            <person name="McMahan C."/>
            <person name="Muszewska A."/>
            <person name="Grynberg M."/>
            <person name="Mandel M.A."/>
            <person name="Kellner E.M."/>
            <person name="Barker B.M."/>
            <person name="Galgiani J.N."/>
            <person name="Orbach M.J."/>
            <person name="Kirkland T.N."/>
            <person name="Cole G.T."/>
            <person name="Henn M.R."/>
            <person name="Birren B.W."/>
            <person name="Taylor J.W."/>
        </authorList>
    </citation>
    <scope>NUCLEOTIDE SEQUENCE [LARGE SCALE GENOMIC DNA]</scope>
    <source>
        <strain evidence="2">RMSCC 3488</strain>
    </source>
</reference>
<dbReference type="Gene3D" id="3.40.30.10">
    <property type="entry name" value="Glutaredoxin"/>
    <property type="match status" value="1"/>
</dbReference>
<accession>A0A0J6HZ32</accession>
<dbReference type="OrthoDB" id="37297at2759"/>
<protein>
    <submittedName>
        <fullName evidence="1">Uncharacterized protein</fullName>
    </submittedName>
</protein>